<evidence type="ECO:0000313" key="2">
    <source>
        <dbReference type="Proteomes" id="UP000722459"/>
    </source>
</evidence>
<protein>
    <submittedName>
        <fullName evidence="1">Uncharacterized protein</fullName>
    </submittedName>
</protein>
<gene>
    <name evidence="1" type="ORF">HON47_04875</name>
</gene>
<accession>A0A8T5GFT7</accession>
<dbReference type="Proteomes" id="UP000722459">
    <property type="component" value="Unassembled WGS sequence"/>
</dbReference>
<sequence>MNVELSSSLDTAKRSCNRCFSQQNFKPSIADKDIALKSTRKAKDLLVEAFDDLRSKDAPVEQIQKVRAAKTICLDAIDACNECSKASPRIKEILLDLQA</sequence>
<evidence type="ECO:0000313" key="1">
    <source>
        <dbReference type="EMBL" id="MBT4870883.1"/>
    </source>
</evidence>
<proteinExistence type="predicted"/>
<name>A0A8T5GFT7_9ARCH</name>
<organism evidence="1 2">
    <name type="scientific">Candidatus Iainarchaeum sp</name>
    <dbReference type="NCBI Taxonomy" id="3101447"/>
    <lineage>
        <taxon>Archaea</taxon>
        <taxon>Candidatus Iainarchaeota</taxon>
        <taxon>Candidatus Iainarchaeia</taxon>
        <taxon>Candidatus Iainarchaeales</taxon>
        <taxon>Candidatus Iainarchaeaceae</taxon>
        <taxon>Candidatus Iainarchaeum</taxon>
    </lineage>
</organism>
<dbReference type="AlphaFoldDB" id="A0A8T5GFT7"/>
<comment type="caution">
    <text evidence="1">The sequence shown here is derived from an EMBL/GenBank/DDBJ whole genome shotgun (WGS) entry which is preliminary data.</text>
</comment>
<reference evidence="1" key="1">
    <citation type="journal article" date="2021" name="ISME J.">
        <title>Mercury methylation by metabolically versatile and cosmopolitan marine bacteria.</title>
        <authorList>
            <person name="Lin H."/>
            <person name="Ascher D.B."/>
            <person name="Myung Y."/>
            <person name="Lamborg C.H."/>
            <person name="Hallam S.J."/>
            <person name="Gionfriddo C.M."/>
            <person name="Holt K.E."/>
            <person name="Moreau J.W."/>
        </authorList>
    </citation>
    <scope>NUCLEOTIDE SEQUENCE</scope>
    <source>
        <strain evidence="1">SI075_bin30</strain>
    </source>
</reference>
<dbReference type="EMBL" id="JABJNZ010000062">
    <property type="protein sequence ID" value="MBT4870883.1"/>
    <property type="molecule type" value="Genomic_DNA"/>
</dbReference>